<reference evidence="3" key="1">
    <citation type="journal article" date="2019" name="Int. J. Syst. Evol. Microbiol.">
        <title>The Global Catalogue of Microorganisms (GCM) 10K type strain sequencing project: providing services to taxonomists for standard genome sequencing and annotation.</title>
        <authorList>
            <consortium name="The Broad Institute Genomics Platform"/>
            <consortium name="The Broad Institute Genome Sequencing Center for Infectious Disease"/>
            <person name="Wu L."/>
            <person name="Ma J."/>
        </authorList>
    </citation>
    <scope>NUCLEOTIDE SEQUENCE [LARGE SCALE GENOMIC DNA]</scope>
    <source>
        <strain evidence="3">JCM 17440</strain>
    </source>
</reference>
<evidence type="ECO:0000313" key="3">
    <source>
        <dbReference type="Proteomes" id="UP001501710"/>
    </source>
</evidence>
<comment type="caution">
    <text evidence="2">The sequence shown here is derived from an EMBL/GenBank/DDBJ whole genome shotgun (WGS) entry which is preliminary data.</text>
</comment>
<keyword evidence="3" id="KW-1185">Reference proteome</keyword>
<feature type="compositionally biased region" description="Low complexity" evidence="1">
    <location>
        <begin position="34"/>
        <end position="45"/>
    </location>
</feature>
<dbReference type="Proteomes" id="UP001501710">
    <property type="component" value="Unassembled WGS sequence"/>
</dbReference>
<dbReference type="EMBL" id="BAABAS010000001">
    <property type="protein sequence ID" value="GAA4224042.1"/>
    <property type="molecule type" value="Genomic_DNA"/>
</dbReference>
<accession>A0ABP8BRV1</accession>
<proteinExistence type="predicted"/>
<feature type="compositionally biased region" description="Basic and acidic residues" evidence="1">
    <location>
        <begin position="1"/>
        <end position="11"/>
    </location>
</feature>
<evidence type="ECO:0008006" key="4">
    <source>
        <dbReference type="Google" id="ProtNLM"/>
    </source>
</evidence>
<evidence type="ECO:0000256" key="1">
    <source>
        <dbReference type="SAM" id="MobiDB-lite"/>
    </source>
</evidence>
<name>A0ABP8BRV1_9ACTN</name>
<gene>
    <name evidence="2" type="ORF">GCM10022254_02650</name>
</gene>
<organism evidence="2 3">
    <name type="scientific">Actinomadura meridiana</name>
    <dbReference type="NCBI Taxonomy" id="559626"/>
    <lineage>
        <taxon>Bacteria</taxon>
        <taxon>Bacillati</taxon>
        <taxon>Actinomycetota</taxon>
        <taxon>Actinomycetes</taxon>
        <taxon>Streptosporangiales</taxon>
        <taxon>Thermomonosporaceae</taxon>
        <taxon>Actinomadura</taxon>
    </lineage>
</organism>
<feature type="compositionally biased region" description="Basic residues" evidence="1">
    <location>
        <begin position="56"/>
        <end position="69"/>
    </location>
</feature>
<protein>
    <recommendedName>
        <fullName evidence="4">Extensin</fullName>
    </recommendedName>
</protein>
<feature type="region of interest" description="Disordered" evidence="1">
    <location>
        <begin position="1"/>
        <end position="96"/>
    </location>
</feature>
<evidence type="ECO:0000313" key="2">
    <source>
        <dbReference type="EMBL" id="GAA4224042.1"/>
    </source>
</evidence>
<feature type="compositionally biased region" description="Basic and acidic residues" evidence="1">
    <location>
        <begin position="70"/>
        <end position="96"/>
    </location>
</feature>
<sequence>MVPEPVHRVPGTEKVPGTPAAGPAASSHSLVQEAAGPAPRPASGPTVQRDATPVQRARRSAPPARRRAPERRETERREPERREAARREPERPDEVDLDELARRLVGPLSRLLRAELRMDRERVGRLRDSRTY</sequence>
<feature type="compositionally biased region" description="Low complexity" evidence="1">
    <location>
        <begin position="16"/>
        <end position="25"/>
    </location>
</feature>